<keyword evidence="1" id="KW-0411">Iron-sulfur</keyword>
<evidence type="ECO:0000313" key="4">
    <source>
        <dbReference type="EMBL" id="SMC22524.1"/>
    </source>
</evidence>
<feature type="domain" description="NADP-dependent oxidoreductase" evidence="3">
    <location>
        <begin position="72"/>
        <end position="261"/>
    </location>
</feature>
<dbReference type="OrthoDB" id="5523216at2"/>
<evidence type="ECO:0000313" key="5">
    <source>
        <dbReference type="Proteomes" id="UP000192783"/>
    </source>
</evidence>
<dbReference type="AlphaFoldDB" id="A0A1W1XFI2"/>
<dbReference type="STRING" id="1121390.SAMN02746041_01502"/>
<evidence type="ECO:0000256" key="1">
    <source>
        <dbReference type="ARBA" id="ARBA00023014"/>
    </source>
</evidence>
<dbReference type="InterPro" id="IPR053135">
    <property type="entry name" value="AKR2_Oxidoreductase"/>
</dbReference>
<reference evidence="4 5" key="1">
    <citation type="submission" date="2017-04" db="EMBL/GenBank/DDBJ databases">
        <authorList>
            <person name="Afonso C.L."/>
            <person name="Miller P.J."/>
            <person name="Scott M.A."/>
            <person name="Spackman E."/>
            <person name="Goraichik I."/>
            <person name="Dimitrov K.M."/>
            <person name="Suarez D.L."/>
            <person name="Swayne D.E."/>
        </authorList>
    </citation>
    <scope>NUCLEOTIDE SEQUENCE [LARGE SCALE GENOMIC DNA]</scope>
    <source>
        <strain evidence="4 5">DSM 13146</strain>
    </source>
</reference>
<feature type="signal peptide" evidence="2">
    <location>
        <begin position="1"/>
        <end position="34"/>
    </location>
</feature>
<dbReference type="CDD" id="cd19105">
    <property type="entry name" value="AKR_unchar"/>
    <property type="match status" value="1"/>
</dbReference>
<dbReference type="InterPro" id="IPR036812">
    <property type="entry name" value="NAD(P)_OxRdtase_dom_sf"/>
</dbReference>
<dbReference type="Pfam" id="PF00248">
    <property type="entry name" value="Aldo_ket_red"/>
    <property type="match status" value="1"/>
</dbReference>
<sequence>MTQDGMKRRTFVKAAACLGLGTAAAPLAPHHAMAAGPAEQAKIPTRPFGKTGVRVPILALGGMFDTGANQILLRQALRWGVSYWDTADCYGGGRSEEGIGRFFSRIPEARKSVFLVTKSDARDPKGMTRLLERSMKRMQTDTIDLYFLHAVRTTDELNDDVRRWAEKAKTSGKIRFFGFSTHSNMARCLSNAARLGWVDGIMFSYNFRLMRDPDMNRALDQCARAGIGLTAMKTQGGGPLPMESEEAGQLAEGLLRRGFTDKQARLKIVWEDERIASICSQMPNLTILMSNTAAALDRTSLTRAERDLLHRHARATAHAYCAGCAELCEEAAGTPIADLLRCLMYHTDYGDTEAARDAARTLLARGPLARPSAQRLLTAQQRCPQGLPLSRLVPKAARLARQLAGDPEGSQPYA</sequence>
<accession>A0A1W1XFI2</accession>
<dbReference type="InterPro" id="IPR006311">
    <property type="entry name" value="TAT_signal"/>
</dbReference>
<keyword evidence="1" id="KW-0408">Iron</keyword>
<dbReference type="PROSITE" id="PS51318">
    <property type="entry name" value="TAT"/>
    <property type="match status" value="1"/>
</dbReference>
<dbReference type="PANTHER" id="PTHR43312:SF1">
    <property type="entry name" value="NADP-DEPENDENT OXIDOREDUCTASE DOMAIN-CONTAINING PROTEIN"/>
    <property type="match status" value="1"/>
</dbReference>
<dbReference type="PANTHER" id="PTHR43312">
    <property type="entry name" value="D-THREO-ALDOSE 1-DEHYDROGENASE"/>
    <property type="match status" value="1"/>
</dbReference>
<proteinExistence type="predicted"/>
<dbReference type="InterPro" id="IPR023210">
    <property type="entry name" value="NADP_OxRdtase_dom"/>
</dbReference>
<protein>
    <recommendedName>
        <fullName evidence="3">NADP-dependent oxidoreductase domain-containing protein</fullName>
    </recommendedName>
</protein>
<feature type="chain" id="PRO_5012912977" description="NADP-dependent oxidoreductase domain-containing protein" evidence="2">
    <location>
        <begin position="35"/>
        <end position="414"/>
    </location>
</feature>
<dbReference type="SUPFAM" id="SSF51430">
    <property type="entry name" value="NAD(P)-linked oxidoreductase"/>
    <property type="match status" value="1"/>
</dbReference>
<name>A0A1W1XFI2_9BACT</name>
<gene>
    <name evidence="4" type="ORF">SAMN02746041_01502</name>
</gene>
<keyword evidence="2" id="KW-0732">Signal</keyword>
<dbReference type="EMBL" id="FWXF01000006">
    <property type="protein sequence ID" value="SMC22524.1"/>
    <property type="molecule type" value="Genomic_DNA"/>
</dbReference>
<dbReference type="RefSeq" id="WP_084057253.1">
    <property type="nucleotide sequence ID" value="NZ_FWXF01000006.1"/>
</dbReference>
<dbReference type="Gene3D" id="3.20.20.100">
    <property type="entry name" value="NADP-dependent oxidoreductase domain"/>
    <property type="match status" value="1"/>
</dbReference>
<keyword evidence="5" id="KW-1185">Reference proteome</keyword>
<evidence type="ECO:0000256" key="2">
    <source>
        <dbReference type="SAM" id="SignalP"/>
    </source>
</evidence>
<keyword evidence="1" id="KW-0479">Metal-binding</keyword>
<dbReference type="Proteomes" id="UP000192783">
    <property type="component" value="Unassembled WGS sequence"/>
</dbReference>
<organism evidence="4 5">
    <name type="scientific">Desulfacinum hydrothermale DSM 13146</name>
    <dbReference type="NCBI Taxonomy" id="1121390"/>
    <lineage>
        <taxon>Bacteria</taxon>
        <taxon>Pseudomonadati</taxon>
        <taxon>Thermodesulfobacteriota</taxon>
        <taxon>Syntrophobacteria</taxon>
        <taxon>Syntrophobacterales</taxon>
        <taxon>Syntrophobacteraceae</taxon>
        <taxon>Desulfacinum</taxon>
    </lineage>
</organism>
<dbReference type="GO" id="GO:0051536">
    <property type="term" value="F:iron-sulfur cluster binding"/>
    <property type="evidence" value="ECO:0007669"/>
    <property type="project" value="UniProtKB-KW"/>
</dbReference>
<evidence type="ECO:0000259" key="3">
    <source>
        <dbReference type="Pfam" id="PF00248"/>
    </source>
</evidence>